<name>A0ABQ3D2L1_9ACTN</name>
<dbReference type="RefSeq" id="WP_189892484.1">
    <property type="nucleotide sequence ID" value="NZ_BMVN01000034.1"/>
</dbReference>
<reference evidence="4" key="1">
    <citation type="journal article" date="2019" name="Int. J. Syst. Evol. Microbiol.">
        <title>The Global Catalogue of Microorganisms (GCM) 10K type strain sequencing project: providing services to taxonomists for standard genome sequencing and annotation.</title>
        <authorList>
            <consortium name="The Broad Institute Genomics Platform"/>
            <consortium name="The Broad Institute Genome Sequencing Center for Infectious Disease"/>
            <person name="Wu L."/>
            <person name="Ma J."/>
        </authorList>
    </citation>
    <scope>NUCLEOTIDE SEQUENCE [LARGE SCALE GENOMIC DNA]</scope>
    <source>
        <strain evidence="4">JCM 4733</strain>
    </source>
</reference>
<keyword evidence="4" id="KW-1185">Reference proteome</keyword>
<gene>
    <name evidence="3" type="ORF">GCM10010345_68670</name>
</gene>
<dbReference type="Proteomes" id="UP000653644">
    <property type="component" value="Unassembled WGS sequence"/>
</dbReference>
<evidence type="ECO:0000313" key="3">
    <source>
        <dbReference type="EMBL" id="GHA54319.1"/>
    </source>
</evidence>
<protein>
    <recommendedName>
        <fullName evidence="2">TfuA-like core domain-containing protein</fullName>
    </recommendedName>
</protein>
<accession>A0ABQ3D2L1</accession>
<evidence type="ECO:0000259" key="2">
    <source>
        <dbReference type="Pfam" id="PF07812"/>
    </source>
</evidence>
<organism evidence="3 4">
    <name type="scientific">Streptomyces canarius</name>
    <dbReference type="NCBI Taxonomy" id="285453"/>
    <lineage>
        <taxon>Bacteria</taxon>
        <taxon>Bacillati</taxon>
        <taxon>Actinomycetota</taxon>
        <taxon>Actinomycetes</taxon>
        <taxon>Kitasatosporales</taxon>
        <taxon>Streptomycetaceae</taxon>
        <taxon>Streptomyces</taxon>
    </lineage>
</organism>
<evidence type="ECO:0000256" key="1">
    <source>
        <dbReference type="SAM" id="MobiDB-lite"/>
    </source>
</evidence>
<comment type="caution">
    <text evidence="3">The sequence shown here is derived from an EMBL/GenBank/DDBJ whole genome shotgun (WGS) entry which is preliminary data.</text>
</comment>
<proteinExistence type="predicted"/>
<dbReference type="EMBL" id="BMVN01000034">
    <property type="protein sequence ID" value="GHA54319.1"/>
    <property type="molecule type" value="Genomic_DNA"/>
</dbReference>
<dbReference type="Pfam" id="PF07812">
    <property type="entry name" value="TfuA"/>
    <property type="match status" value="1"/>
</dbReference>
<dbReference type="InterPro" id="IPR012924">
    <property type="entry name" value="TfuA_core"/>
</dbReference>
<sequence length="389" mass="42242">MTTTYVFLGPSLPVDEARDVLDAHYLPPVSCGDITDLVLDREPPDVIAIVDGLFEQVPAVWHKEILFALSKGVRVFGSSSMGALRAAELHSFGMEGVGGVFEAFRDGRYTDDDEVTIVHAPAENGYRPLSEAMVNLRLGLAGARDAGHLGARTHDRLVALAKGTFYPDRSWPRLLQDGRRLGLPAAELDALRAYVRDTAPDAKAGDARALLARVRQVLDEGCTPFRAEFDFEPTYYWEKLTAVVRQQRAERRTAEVVGVPAARLLDHVTAEDAAVVDAALLDLLIRQEAARLGISPSAESLDRHAARYPHLAPDAPEAMWLAERDALREVLVKRLRSDLTDPVLRELAAGGRLAATREALESADTGTAAAPVPDTGRAAAVPLPNGRRE</sequence>
<feature type="region of interest" description="Disordered" evidence="1">
    <location>
        <begin position="359"/>
        <end position="389"/>
    </location>
</feature>
<feature type="domain" description="TfuA-like core" evidence="2">
    <location>
        <begin position="51"/>
        <end position="170"/>
    </location>
</feature>
<evidence type="ECO:0000313" key="4">
    <source>
        <dbReference type="Proteomes" id="UP000653644"/>
    </source>
</evidence>